<evidence type="ECO:0000313" key="1">
    <source>
        <dbReference type="EMBL" id="VAV88875.1"/>
    </source>
</evidence>
<dbReference type="EMBL" id="UOEF01000061">
    <property type="protein sequence ID" value="VAV88875.1"/>
    <property type="molecule type" value="Genomic_DNA"/>
</dbReference>
<proteinExistence type="predicted"/>
<dbReference type="AlphaFoldDB" id="A0A3B0S011"/>
<accession>A0A3B0S011</accession>
<gene>
    <name evidence="1" type="ORF">MNBD_ALPHA04-1170</name>
</gene>
<protein>
    <submittedName>
        <fullName evidence="1">Uncharacterized protein</fullName>
    </submittedName>
</protein>
<sequence>MQLIEHLNALIDHSNSYVQVQLAKEDLQRIIKLEALVHECASLEDLIKAGLYLGWTSGDLRTHEIAEPLKNFIAAYRELEVHGPPGDREAKMMDAWRKFHAERMVKLIHCL</sequence>
<reference evidence="1" key="1">
    <citation type="submission" date="2018-06" db="EMBL/GenBank/DDBJ databases">
        <authorList>
            <person name="Zhirakovskaya E."/>
        </authorList>
    </citation>
    <scope>NUCLEOTIDE SEQUENCE</scope>
</reference>
<name>A0A3B0S011_9ZZZZ</name>
<organism evidence="1">
    <name type="scientific">hydrothermal vent metagenome</name>
    <dbReference type="NCBI Taxonomy" id="652676"/>
    <lineage>
        <taxon>unclassified sequences</taxon>
        <taxon>metagenomes</taxon>
        <taxon>ecological metagenomes</taxon>
    </lineage>
</organism>